<feature type="domain" description="Methyltransferase type 11" evidence="1">
    <location>
        <begin position="95"/>
        <end position="206"/>
    </location>
</feature>
<dbReference type="InterPro" id="IPR013216">
    <property type="entry name" value="Methyltransf_11"/>
</dbReference>
<proteinExistence type="predicted"/>
<dbReference type="CDD" id="cd02440">
    <property type="entry name" value="AdoMet_MTases"/>
    <property type="match status" value="1"/>
</dbReference>
<gene>
    <name evidence="2" type="ORF">FJ651_06820</name>
</gene>
<dbReference type="GO" id="GO:0008757">
    <property type="term" value="F:S-adenosylmethionine-dependent methyltransferase activity"/>
    <property type="evidence" value="ECO:0007669"/>
    <property type="project" value="InterPro"/>
</dbReference>
<evidence type="ECO:0000259" key="1">
    <source>
        <dbReference type="Pfam" id="PF08241"/>
    </source>
</evidence>
<reference evidence="2 3" key="1">
    <citation type="submission" date="2019-06" db="EMBL/GenBank/DDBJ databases">
        <title>Flavobacteriaceae Paucihalobacterium erythroidium CWB-1, complete genome.</title>
        <authorList>
            <person name="Wu S."/>
        </authorList>
    </citation>
    <scope>NUCLEOTIDE SEQUENCE [LARGE SCALE GENOMIC DNA]</scope>
    <source>
        <strain evidence="2 3">CWB-1</strain>
    </source>
</reference>
<keyword evidence="2" id="KW-0808">Transferase</keyword>
<evidence type="ECO:0000313" key="3">
    <source>
        <dbReference type="Proteomes" id="UP000317332"/>
    </source>
</evidence>
<name>A0A506PJ28_9FLAO</name>
<dbReference type="InterPro" id="IPR029063">
    <property type="entry name" value="SAM-dependent_MTases_sf"/>
</dbReference>
<protein>
    <submittedName>
        <fullName evidence="2">Class I SAM-dependent methyltransferase</fullName>
    </submittedName>
</protein>
<keyword evidence="3" id="KW-1185">Reference proteome</keyword>
<evidence type="ECO:0000313" key="2">
    <source>
        <dbReference type="EMBL" id="TPV33866.1"/>
    </source>
</evidence>
<accession>A0A506PJ28</accession>
<dbReference type="Gene3D" id="3.40.50.150">
    <property type="entry name" value="Vaccinia Virus protein VP39"/>
    <property type="match status" value="1"/>
</dbReference>
<comment type="caution">
    <text evidence="2">The sequence shown here is derived from an EMBL/GenBank/DDBJ whole genome shotgun (WGS) entry which is preliminary data.</text>
</comment>
<dbReference type="Proteomes" id="UP000317332">
    <property type="component" value="Unassembled WGS sequence"/>
</dbReference>
<dbReference type="AlphaFoldDB" id="A0A506PJ28"/>
<dbReference type="EMBL" id="VHIQ01000003">
    <property type="protein sequence ID" value="TPV33866.1"/>
    <property type="molecule type" value="Genomic_DNA"/>
</dbReference>
<dbReference type="GO" id="GO:0032259">
    <property type="term" value="P:methylation"/>
    <property type="evidence" value="ECO:0007669"/>
    <property type="project" value="UniProtKB-KW"/>
</dbReference>
<dbReference type="SUPFAM" id="SSF53335">
    <property type="entry name" value="S-adenosyl-L-methionine-dependent methyltransferases"/>
    <property type="match status" value="1"/>
</dbReference>
<keyword evidence="2" id="KW-0489">Methyltransferase</keyword>
<dbReference type="Pfam" id="PF08241">
    <property type="entry name" value="Methyltransf_11"/>
    <property type="match status" value="1"/>
</dbReference>
<sequence>MIPPGTLKRWKVIKLYKRAKKRIKKYLKVDFDSLELLFQDNDRNEVLRTNVIQGIPYRKQRKGGKISYAEWAHVIGIFQTLIYQNLKQKNDNIILDVGCGTGLLSMACQGVVQENGYYLGIDVIEQNIRFCKNHYKDKDHLRFQHFDVNNAMYSRENNQFRKQWPVEDEIMDMVTALSVWTHLNEEDALFYFKEIHRVLKKGGNAIVTFFYLDELYFNSLDKRKDEKGRFHNTNQLEWIFNTPAYNSENWLYPKRLKIPENAIGITKKALDKLLMHSGLTLIEYYPGNWKEQPGIYFQDVLVFQK</sequence>
<organism evidence="2 3">
    <name type="scientific">Paucihalobacter ruber</name>
    <dbReference type="NCBI Taxonomy" id="2567861"/>
    <lineage>
        <taxon>Bacteria</taxon>
        <taxon>Pseudomonadati</taxon>
        <taxon>Bacteroidota</taxon>
        <taxon>Flavobacteriia</taxon>
        <taxon>Flavobacteriales</taxon>
        <taxon>Flavobacteriaceae</taxon>
        <taxon>Paucihalobacter</taxon>
    </lineage>
</organism>
<dbReference type="OrthoDB" id="9808140at2"/>